<feature type="domain" description="Nudix hydrolase" evidence="7">
    <location>
        <begin position="55"/>
        <end position="260"/>
    </location>
</feature>
<dbReference type="CDD" id="cd18870">
    <property type="entry name" value="NUDIX_AcylCoAdiphos_Nudt19"/>
    <property type="match status" value="1"/>
</dbReference>
<evidence type="ECO:0000256" key="1">
    <source>
        <dbReference type="ARBA" id="ARBA00001936"/>
    </source>
</evidence>
<comment type="cofactor">
    <cofactor evidence="2">
        <name>Mg(2+)</name>
        <dbReference type="ChEBI" id="CHEBI:18420"/>
    </cofactor>
</comment>
<organism evidence="8 9">
    <name type="scientific">Saccharomonospora marina XMU15</name>
    <dbReference type="NCBI Taxonomy" id="882083"/>
    <lineage>
        <taxon>Bacteria</taxon>
        <taxon>Bacillati</taxon>
        <taxon>Actinomycetota</taxon>
        <taxon>Actinomycetes</taxon>
        <taxon>Pseudonocardiales</taxon>
        <taxon>Pseudonocardiaceae</taxon>
        <taxon>Saccharomonospora</taxon>
    </lineage>
</organism>
<evidence type="ECO:0000256" key="6">
    <source>
        <dbReference type="ARBA" id="ARBA00023211"/>
    </source>
</evidence>
<keyword evidence="3" id="KW-0479">Metal-binding</keyword>
<dbReference type="PROSITE" id="PS51462">
    <property type="entry name" value="NUDIX"/>
    <property type="match status" value="1"/>
</dbReference>
<keyword evidence="5" id="KW-0460">Magnesium</keyword>
<gene>
    <name evidence="8" type="ORF">SacmaDRAFT_5044</name>
</gene>
<dbReference type="Gene3D" id="3.90.79.10">
    <property type="entry name" value="Nucleoside Triphosphate Pyrophosphohydrolase"/>
    <property type="match status" value="1"/>
</dbReference>
<evidence type="ECO:0000313" key="8">
    <source>
        <dbReference type="EMBL" id="EHR53213.1"/>
    </source>
</evidence>
<dbReference type="InterPro" id="IPR000086">
    <property type="entry name" value="NUDIX_hydrolase_dom"/>
</dbReference>
<accession>H5X314</accession>
<evidence type="ECO:0000313" key="9">
    <source>
        <dbReference type="Proteomes" id="UP000004926"/>
    </source>
</evidence>
<dbReference type="AlphaFoldDB" id="H5X314"/>
<dbReference type="STRING" id="882083.SacmaDRAFT_5044"/>
<dbReference type="Proteomes" id="UP000004926">
    <property type="component" value="Chromosome"/>
</dbReference>
<keyword evidence="4" id="KW-0378">Hydrolase</keyword>
<comment type="cofactor">
    <cofactor evidence="1">
        <name>Mn(2+)</name>
        <dbReference type="ChEBI" id="CHEBI:29035"/>
    </cofactor>
</comment>
<keyword evidence="6" id="KW-0464">Manganese</keyword>
<dbReference type="GO" id="GO:0016818">
    <property type="term" value="F:hydrolase activity, acting on acid anhydrides, in phosphorus-containing anhydrides"/>
    <property type="evidence" value="ECO:0007669"/>
    <property type="project" value="InterPro"/>
</dbReference>
<dbReference type="InterPro" id="IPR039121">
    <property type="entry name" value="NUDT19"/>
</dbReference>
<dbReference type="PANTHER" id="PTHR12318:SF0">
    <property type="entry name" value="ACYL-COENZYME A DIPHOSPHATASE NUDT19"/>
    <property type="match status" value="1"/>
</dbReference>
<evidence type="ECO:0000256" key="4">
    <source>
        <dbReference type="ARBA" id="ARBA00022801"/>
    </source>
</evidence>
<dbReference type="GO" id="GO:0046872">
    <property type="term" value="F:metal ion binding"/>
    <property type="evidence" value="ECO:0007669"/>
    <property type="project" value="UniProtKB-KW"/>
</dbReference>
<reference evidence="8 9" key="1">
    <citation type="journal article" date="2012" name="Stand. Genomic Sci.">
        <title>Genome sequence of the ocean sediment bacterium Saccharomonospora marina type strain (XMU15(T)).</title>
        <authorList>
            <person name="Klenk H.P."/>
            <person name="Lu M."/>
            <person name="Lucas S."/>
            <person name="Lapidus A."/>
            <person name="Copeland A."/>
            <person name="Pitluck S."/>
            <person name="Goodwin L.A."/>
            <person name="Han C."/>
            <person name="Tapia R."/>
            <person name="Brambilla E.M."/>
            <person name="Potter G."/>
            <person name="Land M."/>
            <person name="Ivanova N."/>
            <person name="Rohde M."/>
            <person name="Goker M."/>
            <person name="Detter J.C."/>
            <person name="Li W.J."/>
            <person name="Kyrpides N.C."/>
            <person name="Woyke T."/>
        </authorList>
    </citation>
    <scope>NUCLEOTIDE SEQUENCE [LARGE SCALE GENOMIC DNA]</scope>
    <source>
        <strain evidence="8 9">XMU15</strain>
    </source>
</reference>
<dbReference type="PANTHER" id="PTHR12318">
    <property type="entry name" value="TESTOSTERONE-REGULATED PROTEIN RP2"/>
    <property type="match status" value="1"/>
</dbReference>
<dbReference type="InterPro" id="IPR015797">
    <property type="entry name" value="NUDIX_hydrolase-like_dom_sf"/>
</dbReference>
<proteinExistence type="predicted"/>
<evidence type="ECO:0000256" key="3">
    <source>
        <dbReference type="ARBA" id="ARBA00022723"/>
    </source>
</evidence>
<dbReference type="HOGENOM" id="CLU_059078_0_0_11"/>
<dbReference type="SUPFAM" id="SSF55811">
    <property type="entry name" value="Nudix"/>
    <property type="match status" value="1"/>
</dbReference>
<protein>
    <submittedName>
        <fullName evidence="8">NUDIX family protein</fullName>
    </submittedName>
</protein>
<evidence type="ECO:0000259" key="7">
    <source>
        <dbReference type="PROSITE" id="PS51462"/>
    </source>
</evidence>
<dbReference type="eggNOG" id="COG0494">
    <property type="taxonomic scope" value="Bacteria"/>
</dbReference>
<evidence type="ECO:0000256" key="2">
    <source>
        <dbReference type="ARBA" id="ARBA00001946"/>
    </source>
</evidence>
<name>H5X314_9PSEU</name>
<dbReference type="EMBL" id="CM001439">
    <property type="protein sequence ID" value="EHR53213.1"/>
    <property type="molecule type" value="Genomic_DNA"/>
</dbReference>
<keyword evidence="9" id="KW-1185">Reference proteome</keyword>
<evidence type="ECO:0000256" key="5">
    <source>
        <dbReference type="ARBA" id="ARBA00022842"/>
    </source>
</evidence>
<sequence>MPSNTGRTVSPPADGILRYVSLLRDDEGRAPMTFRVPKESVLSLPKEPPRQPSVPKDAATVMLLRDPAGSPGGGVEVFLQRRVAGMAFAGGMTVFPGGGVDARDADASVSWAGPPPSRWAEWFSCSESMARALVCAAVRETFEESGVLLAGDESGAVACTAQYADARRALVSRELSLAAFLADAGLTLRADLLRPWANWVTPEQEPRRYDTRFFVAALPAGQRADGATTEAEDSGWHRPGEAIADAEAGRSGLMPPTWFTLDELARFDSVSDVLAVERDVRRITPRLVMDGDVVRVELP</sequence>